<dbReference type="PANTHER" id="PTHR24559:SF444">
    <property type="entry name" value="REVERSE TRANSCRIPTASE DOMAIN-CONTAINING PROTEIN"/>
    <property type="match status" value="1"/>
</dbReference>
<dbReference type="InterPro" id="IPR043502">
    <property type="entry name" value="DNA/RNA_pol_sf"/>
</dbReference>
<dbReference type="InterPro" id="IPR053134">
    <property type="entry name" value="RNA-dir_DNA_polymerase"/>
</dbReference>
<keyword evidence="2" id="KW-1185">Reference proteome</keyword>
<sequence>MLKRARVCYQALVPPTNPGATNQESRLKRKSKVGINTMRKVEEDNSPKEKEIFKRATRHEMVECVPFTINEPSKTFRVGTTLNKHHTFELIELIRLHVDPMFVSVKQRKRTFNYEKNLEIREEVANLLKDEAIHELQFLSWIAKVVLVEKPSNKWRMCTDFTNLNKACPKYFYLLPCLGRLVDGSTGNEVFDFMDASRGYHQIRCFRKMKRKQHS</sequence>
<dbReference type="Proteomes" id="UP001454036">
    <property type="component" value="Unassembled WGS sequence"/>
</dbReference>
<dbReference type="Gene3D" id="3.10.10.10">
    <property type="entry name" value="HIV Type 1 Reverse Transcriptase, subunit A, domain 1"/>
    <property type="match status" value="1"/>
</dbReference>
<dbReference type="AlphaFoldDB" id="A0AAV3Q956"/>
<dbReference type="EMBL" id="BAABME010003926">
    <property type="protein sequence ID" value="GAA0160589.1"/>
    <property type="molecule type" value="Genomic_DNA"/>
</dbReference>
<evidence type="ECO:0000313" key="1">
    <source>
        <dbReference type="EMBL" id="GAA0160589.1"/>
    </source>
</evidence>
<gene>
    <name evidence="1" type="ORF">LIER_17109</name>
</gene>
<proteinExistence type="predicted"/>
<evidence type="ECO:0008006" key="3">
    <source>
        <dbReference type="Google" id="ProtNLM"/>
    </source>
</evidence>
<accession>A0AAV3Q956</accession>
<evidence type="ECO:0000313" key="2">
    <source>
        <dbReference type="Proteomes" id="UP001454036"/>
    </source>
</evidence>
<dbReference type="Gene3D" id="3.30.70.270">
    <property type="match status" value="1"/>
</dbReference>
<name>A0AAV3Q956_LITER</name>
<dbReference type="SUPFAM" id="SSF56672">
    <property type="entry name" value="DNA/RNA polymerases"/>
    <property type="match status" value="1"/>
</dbReference>
<protein>
    <recommendedName>
        <fullName evidence="3">Reverse transcriptase</fullName>
    </recommendedName>
</protein>
<organism evidence="1 2">
    <name type="scientific">Lithospermum erythrorhizon</name>
    <name type="common">Purple gromwell</name>
    <name type="synonym">Lithospermum officinale var. erythrorhizon</name>
    <dbReference type="NCBI Taxonomy" id="34254"/>
    <lineage>
        <taxon>Eukaryota</taxon>
        <taxon>Viridiplantae</taxon>
        <taxon>Streptophyta</taxon>
        <taxon>Embryophyta</taxon>
        <taxon>Tracheophyta</taxon>
        <taxon>Spermatophyta</taxon>
        <taxon>Magnoliopsida</taxon>
        <taxon>eudicotyledons</taxon>
        <taxon>Gunneridae</taxon>
        <taxon>Pentapetalae</taxon>
        <taxon>asterids</taxon>
        <taxon>lamiids</taxon>
        <taxon>Boraginales</taxon>
        <taxon>Boraginaceae</taxon>
        <taxon>Boraginoideae</taxon>
        <taxon>Lithospermeae</taxon>
        <taxon>Lithospermum</taxon>
    </lineage>
</organism>
<reference evidence="1 2" key="1">
    <citation type="submission" date="2024-01" db="EMBL/GenBank/DDBJ databases">
        <title>The complete chloroplast genome sequence of Lithospermum erythrorhizon: insights into the phylogenetic relationship among Boraginaceae species and the maternal lineages of purple gromwells.</title>
        <authorList>
            <person name="Okada T."/>
            <person name="Watanabe K."/>
        </authorList>
    </citation>
    <scope>NUCLEOTIDE SEQUENCE [LARGE SCALE GENOMIC DNA]</scope>
</reference>
<dbReference type="PANTHER" id="PTHR24559">
    <property type="entry name" value="TRANSPOSON TY3-I GAG-POL POLYPROTEIN"/>
    <property type="match status" value="1"/>
</dbReference>
<dbReference type="InterPro" id="IPR043128">
    <property type="entry name" value="Rev_trsase/Diguanyl_cyclase"/>
</dbReference>
<comment type="caution">
    <text evidence="1">The sequence shown here is derived from an EMBL/GenBank/DDBJ whole genome shotgun (WGS) entry which is preliminary data.</text>
</comment>